<sequence>MFRSVEATAAAGERARPLTPQSAPQLPRALGGCSSSPPPCTVSGCPSLTHCGRHADDNKKGHSTRCVRPGCDLPSCDGQPGQFCSIRCESNGRSTILMTDPRCISGGDVREHVPLIAFYYPGRPLAWDSICDSSFLGNFYPGSITLAPPTFSTHRKYQFGNAEAAFQALKHWKRAAEFETATAEEAFRLKRRYQSEADLTYSGYGSNWNAMLAVLKIKFARGSRLADDLRNTNDAFLLEHNPVSGRDNIWSDNSDGSGTNWLGLQLMLVRDDLRSGHVQDKSERSWSVWIGDSVGIETGKQRDGRWQAAVRRAVECLEDAMRSTKAA</sequence>
<evidence type="ECO:0000259" key="2">
    <source>
        <dbReference type="Pfam" id="PF08719"/>
    </source>
</evidence>
<reference evidence="3" key="1">
    <citation type="submission" date="2023-10" db="EMBL/GenBank/DDBJ databases">
        <authorList>
            <person name="Chen Y."/>
            <person name="Shah S."/>
            <person name="Dougan E. K."/>
            <person name="Thang M."/>
            <person name="Chan C."/>
        </authorList>
    </citation>
    <scope>NUCLEOTIDE SEQUENCE [LARGE SCALE GENOMIC DNA]</scope>
</reference>
<name>A0ABN9RJM1_9DINO</name>
<dbReference type="InterPro" id="IPR037238">
    <property type="entry name" value="YbiA-like_sf"/>
</dbReference>
<organism evidence="3 4">
    <name type="scientific">Prorocentrum cordatum</name>
    <dbReference type="NCBI Taxonomy" id="2364126"/>
    <lineage>
        <taxon>Eukaryota</taxon>
        <taxon>Sar</taxon>
        <taxon>Alveolata</taxon>
        <taxon>Dinophyceae</taxon>
        <taxon>Prorocentrales</taxon>
        <taxon>Prorocentraceae</taxon>
        <taxon>Prorocentrum</taxon>
    </lineage>
</organism>
<dbReference type="InterPro" id="IPR012816">
    <property type="entry name" value="NADAR"/>
</dbReference>
<dbReference type="Gene3D" id="1.10.357.40">
    <property type="entry name" value="YbiA-like"/>
    <property type="match status" value="1"/>
</dbReference>
<evidence type="ECO:0000256" key="1">
    <source>
        <dbReference type="SAM" id="MobiDB-lite"/>
    </source>
</evidence>
<comment type="caution">
    <text evidence="3">The sequence shown here is derived from an EMBL/GenBank/DDBJ whole genome shotgun (WGS) entry which is preliminary data.</text>
</comment>
<dbReference type="SUPFAM" id="SSF143990">
    <property type="entry name" value="YbiA-like"/>
    <property type="match status" value="1"/>
</dbReference>
<feature type="domain" description="NADAR" evidence="2">
    <location>
        <begin position="133"/>
        <end position="274"/>
    </location>
</feature>
<dbReference type="EMBL" id="CAUYUJ010006914">
    <property type="protein sequence ID" value="CAK0819037.1"/>
    <property type="molecule type" value="Genomic_DNA"/>
</dbReference>
<feature type="region of interest" description="Disordered" evidence="1">
    <location>
        <begin position="1"/>
        <end position="28"/>
    </location>
</feature>
<keyword evidence="4" id="KW-1185">Reference proteome</keyword>
<proteinExistence type="predicted"/>
<protein>
    <recommendedName>
        <fullName evidence="2">NADAR domain-containing protein</fullName>
    </recommendedName>
</protein>
<gene>
    <name evidence="3" type="ORF">PCOR1329_LOCUS21126</name>
</gene>
<evidence type="ECO:0000313" key="3">
    <source>
        <dbReference type="EMBL" id="CAK0819037.1"/>
    </source>
</evidence>
<dbReference type="Pfam" id="PF08719">
    <property type="entry name" value="NADAR"/>
    <property type="match status" value="1"/>
</dbReference>
<evidence type="ECO:0000313" key="4">
    <source>
        <dbReference type="Proteomes" id="UP001189429"/>
    </source>
</evidence>
<dbReference type="CDD" id="cd15457">
    <property type="entry name" value="NADAR"/>
    <property type="match status" value="1"/>
</dbReference>
<accession>A0ABN9RJM1</accession>
<dbReference type="Proteomes" id="UP001189429">
    <property type="component" value="Unassembled WGS sequence"/>
</dbReference>